<sequence>MSNSLEPEALETSQQGTRPQLRQSPPVVFVERSLELGEVTAETPTLFLVHLRRTQTAPKEGLVVVRLTVSGSIAPFVCFQRENANWNVPFSQQNALFHELNHIETIEVPAGADTVPVIVQIKPELVQRASLRVQRVQATLVASLLNGEAVATLPIHGRLVRSVLAFALDSRPETPTQIPLDAATNEFMSSTDVVPTNIDEDKNDKTDVKGSQSVRTSNWPTSFDRASSAGAAALAEKNLTLEVPLLQATAAKDVLLWNRSELATQFSIRMQPNDSGLTCTDLDSGLMLGPGPYRIGGLQYRRLRFTFTATSLGRFHYTVSCINWRNYGNRPTLHIHCLSGIPATLNAGCLSSRSQGSIRNCR</sequence>
<dbReference type="AlphaFoldDB" id="A0A7J7INQ9"/>
<feature type="compositionally biased region" description="Basic and acidic residues" evidence="1">
    <location>
        <begin position="199"/>
        <end position="208"/>
    </location>
</feature>
<gene>
    <name evidence="2" type="ORF">F1559_004519</name>
</gene>
<dbReference type="PANTHER" id="PTHR39211:SF1">
    <property type="entry name" value="ABNORMAL SPINDLE-LIKE MICROCEPHALY-ASSOCIATED PROTEIN ASH DOMAIN-CONTAINING PROTEIN"/>
    <property type="match status" value="1"/>
</dbReference>
<protein>
    <submittedName>
        <fullName evidence="2">Uncharacterized protein</fullName>
    </submittedName>
</protein>
<dbReference type="Proteomes" id="UP000530660">
    <property type="component" value="Unassembled WGS sequence"/>
</dbReference>
<evidence type="ECO:0000313" key="3">
    <source>
        <dbReference type="Proteomes" id="UP000530660"/>
    </source>
</evidence>
<organism evidence="2 3">
    <name type="scientific">Cyanidiococcus yangmingshanensis</name>
    <dbReference type="NCBI Taxonomy" id="2690220"/>
    <lineage>
        <taxon>Eukaryota</taxon>
        <taxon>Rhodophyta</taxon>
        <taxon>Bangiophyceae</taxon>
        <taxon>Cyanidiales</taxon>
        <taxon>Cyanidiaceae</taxon>
        <taxon>Cyanidiococcus</taxon>
    </lineage>
</organism>
<proteinExistence type="predicted"/>
<feature type="compositionally biased region" description="Polar residues" evidence="1">
    <location>
        <begin position="1"/>
        <end position="23"/>
    </location>
</feature>
<name>A0A7J7INQ9_9RHOD</name>
<comment type="caution">
    <text evidence="2">The sequence shown here is derived from an EMBL/GenBank/DDBJ whole genome shotgun (WGS) entry which is preliminary data.</text>
</comment>
<reference evidence="2 3" key="1">
    <citation type="journal article" date="2020" name="J. Phycol.">
        <title>Comparative genome analysis reveals Cyanidiococcus gen. nov., a new extremophilic red algal genus sister to Cyanidioschyzon (Cyanidioschyzonaceae, Rhodophyta).</title>
        <authorList>
            <person name="Liu S.-L."/>
            <person name="Chiang Y.-R."/>
            <person name="Yoon H.S."/>
            <person name="Fu H.-Y."/>
        </authorList>
    </citation>
    <scope>NUCLEOTIDE SEQUENCE [LARGE SCALE GENOMIC DNA]</scope>
    <source>
        <strain evidence="2 3">THAL066</strain>
    </source>
</reference>
<evidence type="ECO:0000256" key="1">
    <source>
        <dbReference type="SAM" id="MobiDB-lite"/>
    </source>
</evidence>
<accession>A0A7J7INQ9</accession>
<feature type="region of interest" description="Disordered" evidence="1">
    <location>
        <begin position="1"/>
        <end position="24"/>
    </location>
</feature>
<evidence type="ECO:0000313" key="2">
    <source>
        <dbReference type="EMBL" id="KAF6003971.1"/>
    </source>
</evidence>
<keyword evidence="3" id="KW-1185">Reference proteome</keyword>
<dbReference type="EMBL" id="VWRR01000005">
    <property type="protein sequence ID" value="KAF6003971.1"/>
    <property type="molecule type" value="Genomic_DNA"/>
</dbReference>
<dbReference type="PANTHER" id="PTHR39211">
    <property type="entry name" value="CHROMOSOME 7, WHOLE GENOME SHOTGUN SEQUENCE"/>
    <property type="match status" value="1"/>
</dbReference>
<feature type="region of interest" description="Disordered" evidence="1">
    <location>
        <begin position="195"/>
        <end position="217"/>
    </location>
</feature>